<accession>A0A4R5P783</accession>
<dbReference type="Proteomes" id="UP000295627">
    <property type="component" value="Unassembled WGS sequence"/>
</dbReference>
<name>A0A4R5P783_9MYCO</name>
<comment type="similarity">
    <text evidence="1">Belongs to the cytochrome P450 family.</text>
</comment>
<keyword evidence="2" id="KW-0349">Heme</keyword>
<proteinExistence type="inferred from homology"/>
<dbReference type="PRINTS" id="PR00385">
    <property type="entry name" value="P450"/>
</dbReference>
<dbReference type="InterPro" id="IPR050121">
    <property type="entry name" value="Cytochrome_P450_monoxygenase"/>
</dbReference>
<protein>
    <submittedName>
        <fullName evidence="3">Cytochrome P450</fullName>
    </submittedName>
</protein>
<dbReference type="GO" id="GO:0004497">
    <property type="term" value="F:monooxygenase activity"/>
    <property type="evidence" value="ECO:0007669"/>
    <property type="project" value="InterPro"/>
</dbReference>
<dbReference type="EMBL" id="RXLR01000019">
    <property type="protein sequence ID" value="TDH19333.1"/>
    <property type="molecule type" value="Genomic_DNA"/>
</dbReference>
<reference evidence="3 4" key="1">
    <citation type="journal article" date="2019" name="Sci. Rep.">
        <title>Extended insight into the Mycobacterium chelonae-abscessus complex through whole genome sequencing of Mycobacterium salmoniphilum outbreak and Mycobacterium salmoniphilum-like strains.</title>
        <authorList>
            <person name="Behra P.R.K."/>
            <person name="Das S."/>
            <person name="Pettersson B.M.F."/>
            <person name="Shirreff L."/>
            <person name="DuCote T."/>
            <person name="Jacobsson K.G."/>
            <person name="Ennis D.G."/>
            <person name="Kirsebom L.A."/>
        </authorList>
    </citation>
    <scope>NUCLEOTIDE SEQUENCE [LARGE SCALE GENOMIC DNA]</scope>
    <source>
        <strain evidence="3 4">DSM 45524</strain>
    </source>
</reference>
<dbReference type="RefSeq" id="WP_078332726.1">
    <property type="nucleotide sequence ID" value="NZ_MAFQ01000001.1"/>
</dbReference>
<gene>
    <name evidence="3" type="ORF">EJ571_22535</name>
</gene>
<organism evidence="3 4">
    <name type="scientific">Mycobacteroides franklinii</name>
    <dbReference type="NCBI Taxonomy" id="948102"/>
    <lineage>
        <taxon>Bacteria</taxon>
        <taxon>Bacillati</taxon>
        <taxon>Actinomycetota</taxon>
        <taxon>Actinomycetes</taxon>
        <taxon>Mycobacteriales</taxon>
        <taxon>Mycobacteriaceae</taxon>
        <taxon>Mycobacteroides</taxon>
    </lineage>
</organism>
<dbReference type="InterPro" id="IPR036396">
    <property type="entry name" value="Cyt_P450_sf"/>
</dbReference>
<dbReference type="InterPro" id="IPR002401">
    <property type="entry name" value="Cyt_P450_E_grp-I"/>
</dbReference>
<evidence type="ECO:0000256" key="2">
    <source>
        <dbReference type="PIRSR" id="PIRSR602401-1"/>
    </source>
</evidence>
<evidence type="ECO:0000256" key="1">
    <source>
        <dbReference type="ARBA" id="ARBA00010617"/>
    </source>
</evidence>
<feature type="binding site" description="axial binding residue" evidence="2">
    <location>
        <position position="393"/>
    </location>
    <ligand>
        <name>heme</name>
        <dbReference type="ChEBI" id="CHEBI:30413"/>
    </ligand>
    <ligandPart>
        <name>Fe</name>
        <dbReference type="ChEBI" id="CHEBI:18248"/>
    </ligandPart>
</feature>
<dbReference type="Gene3D" id="1.10.630.10">
    <property type="entry name" value="Cytochrome P450"/>
    <property type="match status" value="1"/>
</dbReference>
<dbReference type="PRINTS" id="PR00463">
    <property type="entry name" value="EP450I"/>
</dbReference>
<dbReference type="GO" id="GO:0005506">
    <property type="term" value="F:iron ion binding"/>
    <property type="evidence" value="ECO:0007669"/>
    <property type="project" value="InterPro"/>
</dbReference>
<keyword evidence="2" id="KW-0479">Metal-binding</keyword>
<dbReference type="InterPro" id="IPR001128">
    <property type="entry name" value="Cyt_P450"/>
</dbReference>
<keyword evidence="2" id="KW-0408">Iron</keyword>
<dbReference type="AlphaFoldDB" id="A0A4R5P783"/>
<dbReference type="SUPFAM" id="SSF48264">
    <property type="entry name" value="Cytochrome P450"/>
    <property type="match status" value="1"/>
</dbReference>
<evidence type="ECO:0000313" key="3">
    <source>
        <dbReference type="EMBL" id="TDH19333.1"/>
    </source>
</evidence>
<dbReference type="PANTHER" id="PTHR24305:SF166">
    <property type="entry name" value="CYTOCHROME P450 12A4, MITOCHONDRIAL-RELATED"/>
    <property type="match status" value="1"/>
</dbReference>
<evidence type="ECO:0000313" key="4">
    <source>
        <dbReference type="Proteomes" id="UP000295627"/>
    </source>
</evidence>
<dbReference type="CDD" id="cd11053">
    <property type="entry name" value="CYP110-like"/>
    <property type="match status" value="1"/>
</dbReference>
<comment type="caution">
    <text evidence="3">The sequence shown here is derived from an EMBL/GenBank/DDBJ whole genome shotgun (WGS) entry which is preliminary data.</text>
</comment>
<sequence>MEGRVTETSTIDRAADTPEPVAPPVVALPKLAQGIAFVASRRWTTSRLAKKYGKVYTINIPKFGYTVVVADPDLARQVFTTSTEVLGNIQPNLSQQLGPGSVFALERNEHRHRRKLLAPKFHGKAMVQYEQIIEEETLRECASWPEDQQFETMEPMMRITLNAILRAVFGADGAELDVLRELIPPWVVLASSMTRLPQPKRDYGRFSPWGILKAKRARYDKVIEVLIDKALAAPDFEDRTDILALLLRSTYDDGTTMSRSDVSDELLTLLAAGHETTATTLAWAFERITRNPRVLSRLSDEAQTESNEYRQATILEVQRSRPVIDFAGRHVLAPYVDIGPYRIPQGRSLVVSINLMHDDPVAYPHPERFDPERFMGTKPGNSWVPYGGGTRRCVGAAFANMEMDIVLRTVLRHFIIETTSAPNEKWHSRGVASCPKDNGRITIRRR</sequence>
<dbReference type="PANTHER" id="PTHR24305">
    <property type="entry name" value="CYTOCHROME P450"/>
    <property type="match status" value="1"/>
</dbReference>
<dbReference type="GO" id="GO:0020037">
    <property type="term" value="F:heme binding"/>
    <property type="evidence" value="ECO:0007669"/>
    <property type="project" value="InterPro"/>
</dbReference>
<comment type="cofactor">
    <cofactor evidence="2">
        <name>heme</name>
        <dbReference type="ChEBI" id="CHEBI:30413"/>
    </cofactor>
</comment>
<dbReference type="Pfam" id="PF00067">
    <property type="entry name" value="p450"/>
    <property type="match status" value="1"/>
</dbReference>
<dbReference type="GO" id="GO:0016705">
    <property type="term" value="F:oxidoreductase activity, acting on paired donors, with incorporation or reduction of molecular oxygen"/>
    <property type="evidence" value="ECO:0007669"/>
    <property type="project" value="InterPro"/>
</dbReference>